<evidence type="ECO:0000259" key="1">
    <source>
        <dbReference type="Pfam" id="PF10551"/>
    </source>
</evidence>
<protein>
    <submittedName>
        <fullName evidence="2">FAR1-related sequence 5-like protein</fullName>
    </submittedName>
</protein>
<dbReference type="EMBL" id="BQNB010019771">
    <property type="protein sequence ID" value="GJT88883.1"/>
    <property type="molecule type" value="Genomic_DNA"/>
</dbReference>
<comment type="caution">
    <text evidence="2">The sequence shown here is derived from an EMBL/GenBank/DDBJ whole genome shotgun (WGS) entry which is preliminary data.</text>
</comment>
<dbReference type="Pfam" id="PF10551">
    <property type="entry name" value="MULE"/>
    <property type="match status" value="1"/>
</dbReference>
<dbReference type="PANTHER" id="PTHR47718:SF13">
    <property type="entry name" value="OS09G0290500 PROTEIN"/>
    <property type="match status" value="1"/>
</dbReference>
<evidence type="ECO:0000313" key="3">
    <source>
        <dbReference type="Proteomes" id="UP001151760"/>
    </source>
</evidence>
<feature type="domain" description="MULE transposase" evidence="1">
    <location>
        <begin position="60"/>
        <end position="105"/>
    </location>
</feature>
<dbReference type="InterPro" id="IPR018289">
    <property type="entry name" value="MULE_transposase_dom"/>
</dbReference>
<dbReference type="PANTHER" id="PTHR47718">
    <property type="entry name" value="OS01G0519700 PROTEIN"/>
    <property type="match status" value="1"/>
</dbReference>
<gene>
    <name evidence="2" type="ORF">Tco_1070600</name>
</gene>
<name>A0ABQ5HP05_9ASTR</name>
<reference evidence="2" key="2">
    <citation type="submission" date="2022-01" db="EMBL/GenBank/DDBJ databases">
        <authorList>
            <person name="Yamashiro T."/>
            <person name="Shiraishi A."/>
            <person name="Satake H."/>
            <person name="Nakayama K."/>
        </authorList>
    </citation>
    <scope>NUCLEOTIDE SEQUENCE</scope>
</reference>
<sequence>MNKSFNTHVVQSGGYEDLLFTEKDWRKYIDKVKWLKIGEGDGEAIQDARCREAYEEFGDVVTFDTTYFTNKYEMPMAPFVGVNHHRQSILLGCGLILNEDTKTFT</sequence>
<reference evidence="2" key="1">
    <citation type="journal article" date="2022" name="Int. J. Mol. Sci.">
        <title>Draft Genome of Tanacetum Coccineum: Genomic Comparison of Closely Related Tanacetum-Family Plants.</title>
        <authorList>
            <person name="Yamashiro T."/>
            <person name="Shiraishi A."/>
            <person name="Nakayama K."/>
            <person name="Satake H."/>
        </authorList>
    </citation>
    <scope>NUCLEOTIDE SEQUENCE</scope>
</reference>
<dbReference type="Proteomes" id="UP001151760">
    <property type="component" value="Unassembled WGS sequence"/>
</dbReference>
<proteinExistence type="predicted"/>
<keyword evidence="3" id="KW-1185">Reference proteome</keyword>
<evidence type="ECO:0000313" key="2">
    <source>
        <dbReference type="EMBL" id="GJT88883.1"/>
    </source>
</evidence>
<accession>A0ABQ5HP05</accession>
<organism evidence="2 3">
    <name type="scientific">Tanacetum coccineum</name>
    <dbReference type="NCBI Taxonomy" id="301880"/>
    <lineage>
        <taxon>Eukaryota</taxon>
        <taxon>Viridiplantae</taxon>
        <taxon>Streptophyta</taxon>
        <taxon>Embryophyta</taxon>
        <taxon>Tracheophyta</taxon>
        <taxon>Spermatophyta</taxon>
        <taxon>Magnoliopsida</taxon>
        <taxon>eudicotyledons</taxon>
        <taxon>Gunneridae</taxon>
        <taxon>Pentapetalae</taxon>
        <taxon>asterids</taxon>
        <taxon>campanulids</taxon>
        <taxon>Asterales</taxon>
        <taxon>Asteraceae</taxon>
        <taxon>Asteroideae</taxon>
        <taxon>Anthemideae</taxon>
        <taxon>Anthemidinae</taxon>
        <taxon>Tanacetum</taxon>
    </lineage>
</organism>